<gene>
    <name evidence="1" type="ORF">EVJ48_07185</name>
</gene>
<reference evidence="1 2" key="1">
    <citation type="submission" date="2019-01" db="EMBL/GenBank/DDBJ databases">
        <title>Insights into ecological role of a new deltaproteobacterial order Candidatus Sinidesulfobacterales (Sva0485) by metagenomics and metatranscriptomics.</title>
        <authorList>
            <person name="Tan S."/>
            <person name="Liu J."/>
            <person name="Fang Y."/>
            <person name="Hedlund B."/>
            <person name="Lian Z.-H."/>
            <person name="Huang L.-Y."/>
            <person name="Li J.-T."/>
            <person name="Huang L.-N."/>
            <person name="Li W.-J."/>
            <person name="Jiang H.-C."/>
            <person name="Dong H.-L."/>
            <person name="Shu W.-S."/>
        </authorList>
    </citation>
    <scope>NUCLEOTIDE SEQUENCE [LARGE SCALE GENOMIC DNA]</scope>
    <source>
        <strain evidence="1">AP4</strain>
    </source>
</reference>
<accession>A0A520XAR8</accession>
<organism evidence="1 2">
    <name type="scientific">Candidatus Acidulodesulfobacterium acidiphilum</name>
    <dbReference type="NCBI Taxonomy" id="2597224"/>
    <lineage>
        <taxon>Bacteria</taxon>
        <taxon>Deltaproteobacteria</taxon>
        <taxon>Candidatus Acidulodesulfobacterales</taxon>
        <taxon>Candidatus Acidulodesulfobacterium</taxon>
    </lineage>
</organism>
<evidence type="ECO:0000313" key="1">
    <source>
        <dbReference type="EMBL" id="RZV38327.1"/>
    </source>
</evidence>
<dbReference type="AlphaFoldDB" id="A0A520XAR8"/>
<name>A0A520XAR8_9DELT</name>
<protein>
    <submittedName>
        <fullName evidence="1">Uncharacterized protein</fullName>
    </submittedName>
</protein>
<dbReference type="Proteomes" id="UP000322454">
    <property type="component" value="Unassembled WGS sequence"/>
</dbReference>
<sequence length="221" mass="26066">MLNGIIDFIIGGVITGLFMIWQNHDNHKYNLRIINEEEERLENAVLQAIETEIKVNWERYNENIKPLVDKLRELTYNCNMRFISFQNIHEDKRYFYNLLSYKISISQDYFTIYKGNSSFIGKIKNDSLRKEIVSTYTNTKGIIDKILLFGLFQDSLRDSAKEIKEPNSGNAKFVSIEDQVVKEYKKLLTDLSFYILQVKNEQDRLDAQIKQLLILLESDMN</sequence>
<dbReference type="EMBL" id="SHMQ01000020">
    <property type="protein sequence ID" value="RZV38327.1"/>
    <property type="molecule type" value="Genomic_DNA"/>
</dbReference>
<evidence type="ECO:0000313" key="2">
    <source>
        <dbReference type="Proteomes" id="UP000322454"/>
    </source>
</evidence>
<comment type="caution">
    <text evidence="1">The sequence shown here is derived from an EMBL/GenBank/DDBJ whole genome shotgun (WGS) entry which is preliminary data.</text>
</comment>
<proteinExistence type="predicted"/>